<proteinExistence type="inferred from homology"/>
<dbReference type="Pfam" id="PF13193">
    <property type="entry name" value="AMP-binding_C"/>
    <property type="match status" value="1"/>
</dbReference>
<dbReference type="PANTHER" id="PTHR43201:SF5">
    <property type="entry name" value="MEDIUM-CHAIN ACYL-COA LIGASE ACSF2, MITOCHONDRIAL"/>
    <property type="match status" value="1"/>
</dbReference>
<dbReference type="RefSeq" id="WP_338537797.1">
    <property type="nucleotide sequence ID" value="NZ_CP104874.1"/>
</dbReference>
<evidence type="ECO:0000256" key="1">
    <source>
        <dbReference type="ARBA" id="ARBA00006432"/>
    </source>
</evidence>
<comment type="similarity">
    <text evidence="1">Belongs to the ATP-dependent AMP-binding enzyme family.</text>
</comment>
<feature type="domain" description="AMP-binding enzyme C-terminal" evidence="3">
    <location>
        <begin position="255"/>
        <end position="314"/>
    </location>
</feature>
<dbReference type="InterPro" id="IPR045851">
    <property type="entry name" value="AMP-bd_C_sf"/>
</dbReference>
<evidence type="ECO:0000313" key="4">
    <source>
        <dbReference type="EMBL" id="WWF04404.1"/>
    </source>
</evidence>
<evidence type="ECO:0000256" key="2">
    <source>
        <dbReference type="ARBA" id="ARBA00022598"/>
    </source>
</evidence>
<accession>A0ABZ2FC83</accession>
<dbReference type="SUPFAM" id="SSF56801">
    <property type="entry name" value="Acetyl-CoA synthetase-like"/>
    <property type="match status" value="1"/>
</dbReference>
<evidence type="ECO:0000259" key="3">
    <source>
        <dbReference type="Pfam" id="PF13193"/>
    </source>
</evidence>
<keyword evidence="5" id="KW-1185">Reference proteome</keyword>
<evidence type="ECO:0000313" key="5">
    <source>
        <dbReference type="Proteomes" id="UP001381003"/>
    </source>
</evidence>
<dbReference type="Gene3D" id="3.30.300.30">
    <property type="match status" value="1"/>
</dbReference>
<sequence>MPSSEIVHVLAAEDPVAAFGEAARAGRPIALATSGTSGHARTIVRTTGSWVGSFPAVSALTGTTAGSRVHAPGPITSSMNLFAAVHAGWARATMVDELADATHAHLTPSALRRVLATRPQELAGTHVVVAGDRVDAATREKVLAAGGGLSHYYGAAELSLVAWGEHADALRPFPSVEVRARDGELWVRSPYVSRGYLEPGQELRTRPGGWVTVGDRGEVGGGVVRVHGREGGITTAGATVTVADVERVLRPHAEGEVVVVGLPHTELGEVVACAVTVASDADRLRRVARAELTTPQRPRRWVHLETLPVTPNDKVDRGAVRARLVAAGS</sequence>
<dbReference type="InterPro" id="IPR042099">
    <property type="entry name" value="ANL_N_sf"/>
</dbReference>
<dbReference type="Gene3D" id="3.40.50.12780">
    <property type="entry name" value="N-terminal domain of ligase-like"/>
    <property type="match status" value="1"/>
</dbReference>
<dbReference type="InterPro" id="IPR025110">
    <property type="entry name" value="AMP-bd_C"/>
</dbReference>
<dbReference type="EMBL" id="CP104874">
    <property type="protein sequence ID" value="WWF04404.1"/>
    <property type="molecule type" value="Genomic_DNA"/>
</dbReference>
<protein>
    <submittedName>
        <fullName evidence="4">AMP-binding protein</fullName>
    </submittedName>
</protein>
<reference evidence="4 5" key="1">
    <citation type="submission" date="2022-09" db="EMBL/GenBank/DDBJ databases">
        <title>Complete genome sequence of Janibacter terrae strain COS04-44, PCL-degrading bacteria isolated from oil spilled coast.</title>
        <authorList>
            <person name="Park H."/>
            <person name="Kim J.Y."/>
            <person name="An S.H."/>
            <person name="Lee C.M."/>
            <person name="Weon H.-Y."/>
        </authorList>
    </citation>
    <scope>NUCLEOTIDE SEQUENCE [LARGE SCALE GENOMIC DNA]</scope>
    <source>
        <strain evidence="4 5">COS04-44</strain>
    </source>
</reference>
<name>A0ABZ2FC83_9MICO</name>
<keyword evidence="2" id="KW-0436">Ligase</keyword>
<dbReference type="Proteomes" id="UP001381003">
    <property type="component" value="Chromosome"/>
</dbReference>
<organism evidence="4 5">
    <name type="scientific">Janibacter terrae</name>
    <dbReference type="NCBI Taxonomy" id="103817"/>
    <lineage>
        <taxon>Bacteria</taxon>
        <taxon>Bacillati</taxon>
        <taxon>Actinomycetota</taxon>
        <taxon>Actinomycetes</taxon>
        <taxon>Micrococcales</taxon>
        <taxon>Intrasporangiaceae</taxon>
        <taxon>Janibacter</taxon>
    </lineage>
</organism>
<dbReference type="PANTHER" id="PTHR43201">
    <property type="entry name" value="ACYL-COA SYNTHETASE"/>
    <property type="match status" value="1"/>
</dbReference>
<gene>
    <name evidence="4" type="ORF">N5P18_11965</name>
</gene>